<keyword evidence="5" id="KW-1185">Reference proteome</keyword>
<dbReference type="CDD" id="cd03443">
    <property type="entry name" value="PaaI_thioesterase"/>
    <property type="match status" value="1"/>
</dbReference>
<evidence type="ECO:0000313" key="4">
    <source>
        <dbReference type="EMBL" id="KUO94690.1"/>
    </source>
</evidence>
<evidence type="ECO:0000259" key="3">
    <source>
        <dbReference type="Pfam" id="PF03061"/>
    </source>
</evidence>
<dbReference type="GO" id="GO:0061522">
    <property type="term" value="F:1,4-dihydroxy-2-naphthoyl-CoA thioesterase activity"/>
    <property type="evidence" value="ECO:0007669"/>
    <property type="project" value="TreeGrafter"/>
</dbReference>
<dbReference type="Proteomes" id="UP000053557">
    <property type="component" value="Unassembled WGS sequence"/>
</dbReference>
<dbReference type="SUPFAM" id="SSF54637">
    <property type="entry name" value="Thioesterase/thiol ester dehydrase-isomerase"/>
    <property type="match status" value="1"/>
</dbReference>
<dbReference type="InterPro" id="IPR006683">
    <property type="entry name" value="Thioestr_dom"/>
</dbReference>
<dbReference type="InterPro" id="IPR029069">
    <property type="entry name" value="HotDog_dom_sf"/>
</dbReference>
<dbReference type="Pfam" id="PF03061">
    <property type="entry name" value="4HBT"/>
    <property type="match status" value="1"/>
</dbReference>
<evidence type="ECO:0000256" key="2">
    <source>
        <dbReference type="ARBA" id="ARBA00022801"/>
    </source>
</evidence>
<dbReference type="AlphaFoldDB" id="A0A101XNL7"/>
<comment type="caution">
    <text evidence="4">The sequence shown here is derived from an EMBL/GenBank/DDBJ whole genome shotgun (WGS) entry which is preliminary data.</text>
</comment>
<organism evidence="4 5">
    <name type="scientific">Ferroacidibacillus organovorans</name>
    <dbReference type="NCBI Taxonomy" id="1765683"/>
    <lineage>
        <taxon>Bacteria</taxon>
        <taxon>Bacillati</taxon>
        <taxon>Bacillota</taxon>
        <taxon>Bacilli</taxon>
        <taxon>Bacillales</taxon>
        <taxon>Alicyclobacillaceae</taxon>
        <taxon>Ferroacidibacillus</taxon>
    </lineage>
</organism>
<protein>
    <submittedName>
        <fullName evidence="4">Esterase</fullName>
    </submittedName>
</protein>
<feature type="domain" description="Thioesterase" evidence="3">
    <location>
        <begin position="44"/>
        <end position="122"/>
    </location>
</feature>
<dbReference type="OrthoDB" id="9798208at2"/>
<dbReference type="PANTHER" id="PTHR43240:SF5">
    <property type="entry name" value="1,4-DIHYDROXY-2-NAPHTHOYL-COA THIOESTERASE 1"/>
    <property type="match status" value="1"/>
</dbReference>
<evidence type="ECO:0000256" key="1">
    <source>
        <dbReference type="ARBA" id="ARBA00008324"/>
    </source>
</evidence>
<keyword evidence="2" id="KW-0378">Hydrolase</keyword>
<comment type="similarity">
    <text evidence="1">Belongs to the thioesterase PaaI family.</text>
</comment>
<proteinExistence type="inferred from homology"/>
<dbReference type="GO" id="GO:0005829">
    <property type="term" value="C:cytosol"/>
    <property type="evidence" value="ECO:0007669"/>
    <property type="project" value="TreeGrafter"/>
</dbReference>
<dbReference type="EMBL" id="LPVJ01000071">
    <property type="protein sequence ID" value="KUO94690.1"/>
    <property type="molecule type" value="Genomic_DNA"/>
</dbReference>
<name>A0A101XNL7_9BACL</name>
<dbReference type="NCBIfam" id="TIGR00369">
    <property type="entry name" value="unchar_dom_1"/>
    <property type="match status" value="1"/>
</dbReference>
<evidence type="ECO:0000313" key="5">
    <source>
        <dbReference type="Proteomes" id="UP000053557"/>
    </source>
</evidence>
<gene>
    <name evidence="4" type="ORF">ATW55_02165</name>
</gene>
<accession>A0A101XNL7</accession>
<reference evidence="4 5" key="1">
    <citation type="submission" date="2015-12" db="EMBL/GenBank/DDBJ databases">
        <title>Draft genome sequence of Acidibacillus ferrooxidans ITV001, isolated from a chalcopyrite acid mine drainage site in Brazil.</title>
        <authorList>
            <person name="Dall'Agnol H."/>
            <person name="Nancucheo I."/>
            <person name="Johnson B."/>
            <person name="Oliveira R."/>
            <person name="Leite L."/>
            <person name="Pylro V."/>
            <person name="Nunes G.L."/>
            <person name="Tzotzos G."/>
            <person name="Fernandes G.R."/>
            <person name="Dutra J."/>
            <person name="Orellana S.C."/>
            <person name="Oliveira G."/>
        </authorList>
    </citation>
    <scope>NUCLEOTIDE SEQUENCE [LARGE SCALE GENOMIC DNA]</scope>
    <source>
        <strain evidence="5">ITV01</strain>
    </source>
</reference>
<dbReference type="PANTHER" id="PTHR43240">
    <property type="entry name" value="1,4-DIHYDROXY-2-NAPHTHOYL-COA THIOESTERASE 1"/>
    <property type="match status" value="1"/>
</dbReference>
<dbReference type="InterPro" id="IPR003736">
    <property type="entry name" value="PAAI_dom"/>
</dbReference>
<sequence>MSSEEMDYEYKDTLIATLGIRVTEMTPDRVVATMPVAAPTRQPYGILHGGASVALAETVASLGTANLIDREQKVAVGLEINANHIRSKADGVVTAIGTPLHKGRTTMVWDIRILDEQEKLICVSRCTVAVIDRRA</sequence>
<dbReference type="Gene3D" id="3.10.129.10">
    <property type="entry name" value="Hotdog Thioesterase"/>
    <property type="match status" value="1"/>
</dbReference>